<comment type="subcellular location">
    <subcellularLocation>
        <location evidence="5">Cell membrane</location>
        <topology evidence="5">Lipid-anchor</topology>
    </subcellularLocation>
</comment>
<accession>A0ABV6NF06</accession>
<proteinExistence type="inferred from homology"/>
<dbReference type="PROSITE" id="PS51257">
    <property type="entry name" value="PROKAR_LIPOPROTEIN"/>
    <property type="match status" value="1"/>
</dbReference>
<protein>
    <recommendedName>
        <fullName evidence="5">Maltodextrin-binding protein</fullName>
    </recommendedName>
</protein>
<reference evidence="6 7" key="1">
    <citation type="submission" date="2024-09" db="EMBL/GenBank/DDBJ databases">
        <authorList>
            <person name="Sun Q."/>
            <person name="Mori K."/>
        </authorList>
    </citation>
    <scope>NUCLEOTIDE SEQUENCE [LARGE SCALE GENOMIC DNA]</scope>
    <source>
        <strain evidence="6 7">NCAIM B.02301</strain>
    </source>
</reference>
<keyword evidence="7" id="KW-1185">Reference proteome</keyword>
<evidence type="ECO:0000256" key="2">
    <source>
        <dbReference type="ARBA" id="ARBA00022448"/>
    </source>
</evidence>
<dbReference type="InterPro" id="IPR006059">
    <property type="entry name" value="SBP"/>
</dbReference>
<keyword evidence="5" id="KW-1003">Cell membrane</keyword>
<dbReference type="Pfam" id="PF13416">
    <property type="entry name" value="SBP_bac_8"/>
    <property type="match status" value="1"/>
</dbReference>
<keyword evidence="3 5" id="KW-0762">Sugar transport</keyword>
<dbReference type="CDD" id="cd13586">
    <property type="entry name" value="PBP2_Maltose_binding_like"/>
    <property type="match status" value="1"/>
</dbReference>
<keyword evidence="5" id="KW-0449">Lipoprotein</keyword>
<feature type="signal peptide" evidence="5">
    <location>
        <begin position="1"/>
        <end position="22"/>
    </location>
</feature>
<keyword evidence="4 5" id="KW-0732">Signal</keyword>
<evidence type="ECO:0000256" key="3">
    <source>
        <dbReference type="ARBA" id="ARBA00022597"/>
    </source>
</evidence>
<dbReference type="PRINTS" id="PR00181">
    <property type="entry name" value="MALTOSEBP"/>
</dbReference>
<gene>
    <name evidence="6" type="ORF">ACFFH4_07255</name>
</gene>
<keyword evidence="5" id="KW-0472">Membrane</keyword>
<evidence type="ECO:0000256" key="5">
    <source>
        <dbReference type="RuleBase" id="RU365005"/>
    </source>
</evidence>
<dbReference type="SUPFAM" id="SSF53850">
    <property type="entry name" value="Periplasmic binding protein-like II"/>
    <property type="match status" value="1"/>
</dbReference>
<dbReference type="EMBL" id="JBHLTR010000006">
    <property type="protein sequence ID" value="MFC0558847.1"/>
    <property type="molecule type" value="Genomic_DNA"/>
</dbReference>
<name>A0ABV6NF06_9BACI</name>
<comment type="caution">
    <text evidence="6">The sequence shown here is derived from an EMBL/GenBank/DDBJ whole genome shotgun (WGS) entry which is preliminary data.</text>
</comment>
<evidence type="ECO:0000256" key="1">
    <source>
        <dbReference type="ARBA" id="ARBA00008520"/>
    </source>
</evidence>
<dbReference type="RefSeq" id="WP_273839530.1">
    <property type="nucleotide sequence ID" value="NZ_JAQQWT010000001.1"/>
</dbReference>
<keyword evidence="2 5" id="KW-0813">Transport</keyword>
<dbReference type="PANTHER" id="PTHR30061:SF50">
    <property type="entry name" value="MALTOSE_MALTODEXTRIN-BINDING PERIPLASMIC PROTEIN"/>
    <property type="match status" value="1"/>
</dbReference>
<evidence type="ECO:0000313" key="6">
    <source>
        <dbReference type="EMBL" id="MFC0558847.1"/>
    </source>
</evidence>
<comment type="similarity">
    <text evidence="1 5">Belongs to the bacterial solute-binding protein 1 family.</text>
</comment>
<evidence type="ECO:0000256" key="4">
    <source>
        <dbReference type="ARBA" id="ARBA00022729"/>
    </source>
</evidence>
<feature type="chain" id="PRO_5044965187" description="Maltodextrin-binding protein" evidence="5">
    <location>
        <begin position="23"/>
        <end position="433"/>
    </location>
</feature>
<organism evidence="6 7">
    <name type="scientific">Halalkalibacter alkalisediminis</name>
    <dbReference type="NCBI Taxonomy" id="935616"/>
    <lineage>
        <taxon>Bacteria</taxon>
        <taxon>Bacillati</taxon>
        <taxon>Bacillota</taxon>
        <taxon>Bacilli</taxon>
        <taxon>Bacillales</taxon>
        <taxon>Bacillaceae</taxon>
        <taxon>Halalkalibacter</taxon>
    </lineage>
</organism>
<dbReference type="InterPro" id="IPR006060">
    <property type="entry name" value="Maltose/Cyclodextrin-bd"/>
</dbReference>
<dbReference type="Gene3D" id="3.40.190.10">
    <property type="entry name" value="Periplasmic binding protein-like II"/>
    <property type="match status" value="2"/>
</dbReference>
<sequence length="433" mass="47866">MFKKSFLLTLVLLLSISLLLVACGKTAEDTPEETAPAEDGVGEEAVDYEVVPEEGAELLLWSDGDQQLEWAQLMAEKFEAEYGIPVQVEEVNQEDAPERLATDGPQGLAGDVFASTHDRIGRAISAGLVLENFWPEQYKEEFMEAAITATSFDDELYGYPSGIETYALYYNTDLVEEAPETMDQLFEIANDLTEGKQYGIMMEPQNLYFLYGFLGGYGGYVFGDEGTNPEDIGLNNEGAVQGTQDVLVRMRDEILPGMANEDITYDVRTALFEEGNLAFDINGPWAVRGYEQAGVNFNVAPLPVLANGENPTSFSGTRGFYVNAYTEYPEAASLLAQFITNEENLLLSYEITGALPPRFALTEHEDIQSNPISVGFLEQATHAVPMPNIPEMPLVWEPMEAAFAEIWNRNADVQESLDRAVNTIETAIAEQQQ</sequence>
<evidence type="ECO:0000313" key="7">
    <source>
        <dbReference type="Proteomes" id="UP001589833"/>
    </source>
</evidence>
<dbReference type="Proteomes" id="UP001589833">
    <property type="component" value="Unassembled WGS sequence"/>
</dbReference>
<dbReference type="PANTHER" id="PTHR30061">
    <property type="entry name" value="MALTOSE-BINDING PERIPLASMIC PROTEIN"/>
    <property type="match status" value="1"/>
</dbReference>